<proteinExistence type="predicted"/>
<dbReference type="KEGG" id="cce:Ccel_1159"/>
<feature type="transmembrane region" description="Helical" evidence="1">
    <location>
        <begin position="167"/>
        <end position="186"/>
    </location>
</feature>
<feature type="transmembrane region" description="Helical" evidence="1">
    <location>
        <begin position="139"/>
        <end position="160"/>
    </location>
</feature>
<reference evidence="2 3" key="1">
    <citation type="submission" date="2009-01" db="EMBL/GenBank/DDBJ databases">
        <title>Complete sequence of Clostridium cellulolyticum H10.</title>
        <authorList>
            <consortium name="US DOE Joint Genome Institute"/>
            <person name="Lucas S."/>
            <person name="Copeland A."/>
            <person name="Lapidus A."/>
            <person name="Glavina del Rio T."/>
            <person name="Dalin E."/>
            <person name="Tice H."/>
            <person name="Bruce D."/>
            <person name="Goodwin L."/>
            <person name="Pitluck S."/>
            <person name="Chertkov O."/>
            <person name="Saunders E."/>
            <person name="Brettin T."/>
            <person name="Detter J.C."/>
            <person name="Han C."/>
            <person name="Larimer F."/>
            <person name="Land M."/>
            <person name="Hauser L."/>
            <person name="Kyrpides N."/>
            <person name="Ivanova N."/>
            <person name="Zhou J."/>
            <person name="Richardson P."/>
        </authorList>
    </citation>
    <scope>NUCLEOTIDE SEQUENCE [LARGE SCALE GENOMIC DNA]</scope>
    <source>
        <strain evidence="3">ATCC 35319 / DSM 5812 / JCM 6584 / H10</strain>
    </source>
</reference>
<accession>B8I016</accession>
<dbReference type="STRING" id="394503.Ccel_1159"/>
<keyword evidence="1" id="KW-1133">Transmembrane helix</keyword>
<evidence type="ECO:0000256" key="1">
    <source>
        <dbReference type="SAM" id="Phobius"/>
    </source>
</evidence>
<dbReference type="eggNOG" id="ENOG5033QE8">
    <property type="taxonomic scope" value="Bacteria"/>
</dbReference>
<evidence type="ECO:0000313" key="3">
    <source>
        <dbReference type="Proteomes" id="UP000001349"/>
    </source>
</evidence>
<feature type="transmembrane region" description="Helical" evidence="1">
    <location>
        <begin position="226"/>
        <end position="246"/>
    </location>
</feature>
<gene>
    <name evidence="2" type="ordered locus">Ccel_1159</name>
</gene>
<sequence length="253" mass="28307">MYETLSTEFLKLRRSKLLIYALIAGILPSIVKFLQFILGNTDKVDGWQWFLASRQEIMVFGVLITVILSSSFIFNMEYQYGTASYIYTSRVPKIQIFLAKLLTIFAVVVLIFAVTLASELLFGVIAIKTAIPGALLLKLIKVTVWYMLSYGFLSTIVILISVLTKRFVLTSVIVFGYMMLVFPFHLKNNIYISPFMTPTAVAARIFGSNNYILVSYFKDVSVNTTAAAVFIIALTAISLALGLIVYHKSDALL</sequence>
<keyword evidence="1" id="KW-0812">Transmembrane</keyword>
<keyword evidence="3" id="KW-1185">Reference proteome</keyword>
<dbReference type="RefSeq" id="WP_015924671.1">
    <property type="nucleotide sequence ID" value="NC_011898.1"/>
</dbReference>
<protein>
    <submittedName>
        <fullName evidence="2">Uncharacterized protein</fullName>
    </submittedName>
</protein>
<dbReference type="OrthoDB" id="4336274at2"/>
<dbReference type="Proteomes" id="UP000001349">
    <property type="component" value="Chromosome"/>
</dbReference>
<feature type="transmembrane region" description="Helical" evidence="1">
    <location>
        <begin position="97"/>
        <end position="127"/>
    </location>
</feature>
<dbReference type="Pfam" id="PF12730">
    <property type="entry name" value="ABC2_membrane_4"/>
    <property type="match status" value="1"/>
</dbReference>
<dbReference type="HOGENOM" id="CLU_1097137_0_0_9"/>
<keyword evidence="1" id="KW-0472">Membrane</keyword>
<feature type="transmembrane region" description="Helical" evidence="1">
    <location>
        <begin position="17"/>
        <end position="37"/>
    </location>
</feature>
<feature type="transmembrane region" description="Helical" evidence="1">
    <location>
        <begin position="57"/>
        <end position="76"/>
    </location>
</feature>
<evidence type="ECO:0000313" key="2">
    <source>
        <dbReference type="EMBL" id="ACL75516.1"/>
    </source>
</evidence>
<name>B8I016_RUMCH</name>
<dbReference type="AlphaFoldDB" id="B8I016"/>
<dbReference type="EMBL" id="CP001348">
    <property type="protein sequence ID" value="ACL75516.1"/>
    <property type="molecule type" value="Genomic_DNA"/>
</dbReference>
<organism evidence="2 3">
    <name type="scientific">Ruminiclostridium cellulolyticum (strain ATCC 35319 / DSM 5812 / JCM 6584 / H10)</name>
    <name type="common">Clostridium cellulolyticum</name>
    <dbReference type="NCBI Taxonomy" id="394503"/>
    <lineage>
        <taxon>Bacteria</taxon>
        <taxon>Bacillati</taxon>
        <taxon>Bacillota</taxon>
        <taxon>Clostridia</taxon>
        <taxon>Eubacteriales</taxon>
        <taxon>Oscillospiraceae</taxon>
        <taxon>Ruminiclostridium</taxon>
    </lineage>
</organism>